<dbReference type="RefSeq" id="WP_379126279.1">
    <property type="nucleotide sequence ID" value="NZ_JBHUHZ010000004.1"/>
</dbReference>
<organism evidence="2 3">
    <name type="scientific">Paradesertivirga mongoliensis</name>
    <dbReference type="NCBI Taxonomy" id="2100740"/>
    <lineage>
        <taxon>Bacteria</taxon>
        <taxon>Pseudomonadati</taxon>
        <taxon>Bacteroidota</taxon>
        <taxon>Sphingobacteriia</taxon>
        <taxon>Sphingobacteriales</taxon>
        <taxon>Sphingobacteriaceae</taxon>
        <taxon>Paradesertivirga</taxon>
    </lineage>
</organism>
<protein>
    <submittedName>
        <fullName evidence="2">DUF4377 domain-containing protein</fullName>
    </submittedName>
</protein>
<reference evidence="3" key="1">
    <citation type="journal article" date="2019" name="Int. J. Syst. Evol. Microbiol.">
        <title>The Global Catalogue of Microorganisms (GCM) 10K type strain sequencing project: providing services to taxonomists for standard genome sequencing and annotation.</title>
        <authorList>
            <consortium name="The Broad Institute Genomics Platform"/>
            <consortium name="The Broad Institute Genome Sequencing Center for Infectious Disease"/>
            <person name="Wu L."/>
            <person name="Ma J."/>
        </authorList>
    </citation>
    <scope>NUCLEOTIDE SEQUENCE [LARGE SCALE GENOMIC DNA]</scope>
    <source>
        <strain evidence="3">KCTC 42217</strain>
    </source>
</reference>
<feature type="domain" description="DUF4377" evidence="1">
    <location>
        <begin position="32"/>
        <end position="110"/>
    </location>
</feature>
<dbReference type="InterPro" id="IPR025485">
    <property type="entry name" value="DUF4377"/>
</dbReference>
<accession>A0ABW4ZRH4</accession>
<keyword evidence="3" id="KW-1185">Reference proteome</keyword>
<dbReference type="EMBL" id="JBHUHZ010000004">
    <property type="protein sequence ID" value="MFD2164381.1"/>
    <property type="molecule type" value="Genomic_DNA"/>
</dbReference>
<sequence>MAGRKNRITLIILLLVTCFGCKKEAGEIIMRVNYHTVTCTGVGPGTCLLVQTGEKLNSDQWEYFYFDNSIQGFDYEPGYIYTLSVDMEKITNPPADASDTKYTLIKILAKEKVN</sequence>
<evidence type="ECO:0000313" key="3">
    <source>
        <dbReference type="Proteomes" id="UP001597387"/>
    </source>
</evidence>
<proteinExistence type="predicted"/>
<comment type="caution">
    <text evidence="2">The sequence shown here is derived from an EMBL/GenBank/DDBJ whole genome shotgun (WGS) entry which is preliminary data.</text>
</comment>
<dbReference type="Pfam" id="PF14302">
    <property type="entry name" value="DUF4377"/>
    <property type="match status" value="1"/>
</dbReference>
<evidence type="ECO:0000259" key="1">
    <source>
        <dbReference type="Pfam" id="PF14302"/>
    </source>
</evidence>
<dbReference type="Proteomes" id="UP001597387">
    <property type="component" value="Unassembled WGS sequence"/>
</dbReference>
<gene>
    <name evidence="2" type="ORF">ACFSJU_18390</name>
</gene>
<name>A0ABW4ZRH4_9SPHI</name>
<evidence type="ECO:0000313" key="2">
    <source>
        <dbReference type="EMBL" id="MFD2164381.1"/>
    </source>
</evidence>